<feature type="chain" id="PRO_5035746037" description="Secreted protein" evidence="1">
    <location>
        <begin position="17"/>
        <end position="183"/>
    </location>
</feature>
<name>A0A8R7TM46_TRIUA</name>
<dbReference type="EnsemblPlants" id="TuG1812G0200004974.01.T01">
    <property type="protein sequence ID" value="TuG1812G0200004974.01.T01.cds426840"/>
    <property type="gene ID" value="TuG1812G0200004974.01"/>
</dbReference>
<dbReference type="Proteomes" id="UP000015106">
    <property type="component" value="Chromosome 2"/>
</dbReference>
<dbReference type="AlphaFoldDB" id="A0A8R7TM46"/>
<evidence type="ECO:0000313" key="2">
    <source>
        <dbReference type="EnsemblPlants" id="TuG1812G0200004974.01.T01.cds426840"/>
    </source>
</evidence>
<dbReference type="Gramene" id="TuG1812G0200004974.01.T01">
    <property type="protein sequence ID" value="TuG1812G0200004974.01.T01.cds426840"/>
    <property type="gene ID" value="TuG1812G0200004974.01"/>
</dbReference>
<sequence>MQRGCVGLLLALHALQLPPQLIFLAVRRIIVAHLLRFHGMDLLDLHGPALHIERLLELRIGLIGHLLGALQFLQNLALLFFLLHQLTHGLLERLLDGIKLRLQLLGRLGGLRLGRWLPSLPLLLQANQTTKIPLKLKQEACFVHHKQRRNRAYLCRRRGGGGDPGWGGALGRLAVGGPGGLVG</sequence>
<proteinExistence type="predicted"/>
<keyword evidence="1" id="KW-0732">Signal</keyword>
<evidence type="ECO:0000256" key="1">
    <source>
        <dbReference type="SAM" id="SignalP"/>
    </source>
</evidence>
<accession>A0A8R7TM46</accession>
<reference evidence="2" key="3">
    <citation type="submission" date="2022-06" db="UniProtKB">
        <authorList>
            <consortium name="EnsemblPlants"/>
        </authorList>
    </citation>
    <scope>IDENTIFICATION</scope>
</reference>
<protein>
    <recommendedName>
        <fullName evidence="4">Secreted protein</fullName>
    </recommendedName>
</protein>
<evidence type="ECO:0008006" key="4">
    <source>
        <dbReference type="Google" id="ProtNLM"/>
    </source>
</evidence>
<evidence type="ECO:0000313" key="3">
    <source>
        <dbReference type="Proteomes" id="UP000015106"/>
    </source>
</evidence>
<reference evidence="2" key="2">
    <citation type="submission" date="2018-03" db="EMBL/GenBank/DDBJ databases">
        <title>The Triticum urartu genome reveals the dynamic nature of wheat genome evolution.</title>
        <authorList>
            <person name="Ling H."/>
            <person name="Ma B."/>
            <person name="Shi X."/>
            <person name="Liu H."/>
            <person name="Dong L."/>
            <person name="Sun H."/>
            <person name="Cao Y."/>
            <person name="Gao Q."/>
            <person name="Zheng S."/>
            <person name="Li Y."/>
            <person name="Yu Y."/>
            <person name="Du H."/>
            <person name="Qi M."/>
            <person name="Li Y."/>
            <person name="Yu H."/>
            <person name="Cui Y."/>
            <person name="Wang N."/>
            <person name="Chen C."/>
            <person name="Wu H."/>
            <person name="Zhao Y."/>
            <person name="Zhang J."/>
            <person name="Li Y."/>
            <person name="Zhou W."/>
            <person name="Zhang B."/>
            <person name="Hu W."/>
            <person name="Eijk M."/>
            <person name="Tang J."/>
            <person name="Witsenboer H."/>
            <person name="Zhao S."/>
            <person name="Li Z."/>
            <person name="Zhang A."/>
            <person name="Wang D."/>
            <person name="Liang C."/>
        </authorList>
    </citation>
    <scope>NUCLEOTIDE SEQUENCE [LARGE SCALE GENOMIC DNA]</scope>
    <source>
        <strain evidence="2">cv. G1812</strain>
    </source>
</reference>
<feature type="signal peptide" evidence="1">
    <location>
        <begin position="1"/>
        <end position="16"/>
    </location>
</feature>
<reference evidence="3" key="1">
    <citation type="journal article" date="2013" name="Nature">
        <title>Draft genome of the wheat A-genome progenitor Triticum urartu.</title>
        <authorList>
            <person name="Ling H.Q."/>
            <person name="Zhao S."/>
            <person name="Liu D."/>
            <person name="Wang J."/>
            <person name="Sun H."/>
            <person name="Zhang C."/>
            <person name="Fan H."/>
            <person name="Li D."/>
            <person name="Dong L."/>
            <person name="Tao Y."/>
            <person name="Gao C."/>
            <person name="Wu H."/>
            <person name="Li Y."/>
            <person name="Cui Y."/>
            <person name="Guo X."/>
            <person name="Zheng S."/>
            <person name="Wang B."/>
            <person name="Yu K."/>
            <person name="Liang Q."/>
            <person name="Yang W."/>
            <person name="Lou X."/>
            <person name="Chen J."/>
            <person name="Feng M."/>
            <person name="Jian J."/>
            <person name="Zhang X."/>
            <person name="Luo G."/>
            <person name="Jiang Y."/>
            <person name="Liu J."/>
            <person name="Wang Z."/>
            <person name="Sha Y."/>
            <person name="Zhang B."/>
            <person name="Wu H."/>
            <person name="Tang D."/>
            <person name="Shen Q."/>
            <person name="Xue P."/>
            <person name="Zou S."/>
            <person name="Wang X."/>
            <person name="Liu X."/>
            <person name="Wang F."/>
            <person name="Yang Y."/>
            <person name="An X."/>
            <person name="Dong Z."/>
            <person name="Zhang K."/>
            <person name="Zhang X."/>
            <person name="Luo M.C."/>
            <person name="Dvorak J."/>
            <person name="Tong Y."/>
            <person name="Wang J."/>
            <person name="Yang H."/>
            <person name="Li Z."/>
            <person name="Wang D."/>
            <person name="Zhang A."/>
            <person name="Wang J."/>
        </authorList>
    </citation>
    <scope>NUCLEOTIDE SEQUENCE</scope>
    <source>
        <strain evidence="3">cv. G1812</strain>
    </source>
</reference>
<organism evidence="2 3">
    <name type="scientific">Triticum urartu</name>
    <name type="common">Red wild einkorn</name>
    <name type="synonym">Crithodium urartu</name>
    <dbReference type="NCBI Taxonomy" id="4572"/>
    <lineage>
        <taxon>Eukaryota</taxon>
        <taxon>Viridiplantae</taxon>
        <taxon>Streptophyta</taxon>
        <taxon>Embryophyta</taxon>
        <taxon>Tracheophyta</taxon>
        <taxon>Spermatophyta</taxon>
        <taxon>Magnoliopsida</taxon>
        <taxon>Liliopsida</taxon>
        <taxon>Poales</taxon>
        <taxon>Poaceae</taxon>
        <taxon>BOP clade</taxon>
        <taxon>Pooideae</taxon>
        <taxon>Triticodae</taxon>
        <taxon>Triticeae</taxon>
        <taxon>Triticinae</taxon>
        <taxon>Triticum</taxon>
    </lineage>
</organism>
<keyword evidence="3" id="KW-1185">Reference proteome</keyword>